<evidence type="ECO:0000259" key="4">
    <source>
        <dbReference type="Pfam" id="PF01494"/>
    </source>
</evidence>
<sequence length="449" mass="49427">MFEPPVKFHVAICGGGIGGLTLAFALSKSSDISVDVYEAASKFTEIGAGITLWWRTRQVLKSLGLEEDVIRLLTVPPGQDRVPSIRYRKANKPEGLAMGAMYSRGELMGLHRAEFHAVLLNHLPSRCRTSSSKRLESYVQQPGAPIMLHFQDGSTATCDILIGADGLKSAVRKTMFQEAAILAESQHRNADAAELGNLSEPRFSGVFCYRTLIPGARLLSISPQHRIFSSPVQYLGENRHMMAFPIARGRFVNLSAFEFHLHEEGTHFDGPWVADVDPSYIQGLFQGWEKDVGEIVQCLDDLKITRWAVNVLPTLPFFAFGNVAILGDAAHAMTPFQGAGAGQAIEDASVLAALLSNELATKTTVPQVLEIYSRIRQPLATEVVRRARLNGEHFSLRTLTEPEHYDLSSTARLQGIVEQIQDNFEWVSETAASVDLQRAMSLLQAELGK</sequence>
<proteinExistence type="predicted"/>
<dbReference type="GO" id="GO:0044550">
    <property type="term" value="P:secondary metabolite biosynthetic process"/>
    <property type="evidence" value="ECO:0007669"/>
    <property type="project" value="TreeGrafter"/>
</dbReference>
<keyword evidence="6" id="KW-1185">Reference proteome</keyword>
<evidence type="ECO:0000256" key="1">
    <source>
        <dbReference type="ARBA" id="ARBA00022630"/>
    </source>
</evidence>
<dbReference type="SUPFAM" id="SSF54373">
    <property type="entry name" value="FAD-linked reductases, C-terminal domain"/>
    <property type="match status" value="1"/>
</dbReference>
<dbReference type="Proteomes" id="UP000759537">
    <property type="component" value="Unassembled WGS sequence"/>
</dbReference>
<evidence type="ECO:0000256" key="3">
    <source>
        <dbReference type="ARBA" id="ARBA00023002"/>
    </source>
</evidence>
<reference evidence="5" key="2">
    <citation type="journal article" date="2020" name="Nat. Commun.">
        <title>Large-scale genome sequencing of mycorrhizal fungi provides insights into the early evolution of symbiotic traits.</title>
        <authorList>
            <person name="Miyauchi S."/>
            <person name="Kiss E."/>
            <person name="Kuo A."/>
            <person name="Drula E."/>
            <person name="Kohler A."/>
            <person name="Sanchez-Garcia M."/>
            <person name="Morin E."/>
            <person name="Andreopoulos B."/>
            <person name="Barry K.W."/>
            <person name="Bonito G."/>
            <person name="Buee M."/>
            <person name="Carver A."/>
            <person name="Chen C."/>
            <person name="Cichocki N."/>
            <person name="Clum A."/>
            <person name="Culley D."/>
            <person name="Crous P.W."/>
            <person name="Fauchery L."/>
            <person name="Girlanda M."/>
            <person name="Hayes R.D."/>
            <person name="Keri Z."/>
            <person name="LaButti K."/>
            <person name="Lipzen A."/>
            <person name="Lombard V."/>
            <person name="Magnuson J."/>
            <person name="Maillard F."/>
            <person name="Murat C."/>
            <person name="Nolan M."/>
            <person name="Ohm R.A."/>
            <person name="Pangilinan J."/>
            <person name="Pereira M.F."/>
            <person name="Perotto S."/>
            <person name="Peter M."/>
            <person name="Pfister S."/>
            <person name="Riley R."/>
            <person name="Sitrit Y."/>
            <person name="Stielow J.B."/>
            <person name="Szollosi G."/>
            <person name="Zifcakova L."/>
            <person name="Stursova M."/>
            <person name="Spatafora J.W."/>
            <person name="Tedersoo L."/>
            <person name="Vaario L.M."/>
            <person name="Yamada A."/>
            <person name="Yan M."/>
            <person name="Wang P."/>
            <person name="Xu J."/>
            <person name="Bruns T."/>
            <person name="Baldrian P."/>
            <person name="Vilgalys R."/>
            <person name="Dunand C."/>
            <person name="Henrissat B."/>
            <person name="Grigoriev I.V."/>
            <person name="Hibbett D."/>
            <person name="Nagy L.G."/>
            <person name="Martin F.M."/>
        </authorList>
    </citation>
    <scope>NUCLEOTIDE SEQUENCE</scope>
    <source>
        <strain evidence="5">Prilba</strain>
    </source>
</reference>
<protein>
    <submittedName>
        <fullName evidence="5">Salicylate hydroxylase</fullName>
    </submittedName>
</protein>
<dbReference type="PANTHER" id="PTHR46720">
    <property type="entry name" value="HYDROXYLASE, PUTATIVE (AFU_ORTHOLOGUE AFUA_3G01460)-RELATED"/>
    <property type="match status" value="1"/>
</dbReference>
<organism evidence="5 6">
    <name type="scientific">Russula ochroleuca</name>
    <dbReference type="NCBI Taxonomy" id="152965"/>
    <lineage>
        <taxon>Eukaryota</taxon>
        <taxon>Fungi</taxon>
        <taxon>Dikarya</taxon>
        <taxon>Basidiomycota</taxon>
        <taxon>Agaricomycotina</taxon>
        <taxon>Agaricomycetes</taxon>
        <taxon>Russulales</taxon>
        <taxon>Russulaceae</taxon>
        <taxon>Russula</taxon>
    </lineage>
</organism>
<comment type="caution">
    <text evidence="5">The sequence shown here is derived from an EMBL/GenBank/DDBJ whole genome shotgun (WGS) entry which is preliminary data.</text>
</comment>
<dbReference type="Pfam" id="PF01494">
    <property type="entry name" value="FAD_binding_3"/>
    <property type="match status" value="2"/>
</dbReference>
<keyword evidence="1" id="KW-0285">Flavoprotein</keyword>
<keyword evidence="2" id="KW-0274">FAD</keyword>
<keyword evidence="3" id="KW-0560">Oxidoreductase</keyword>
<accession>A0A9P5JWD9</accession>
<dbReference type="GO" id="GO:0016491">
    <property type="term" value="F:oxidoreductase activity"/>
    <property type="evidence" value="ECO:0007669"/>
    <property type="project" value="UniProtKB-KW"/>
</dbReference>
<dbReference type="AlphaFoldDB" id="A0A9P5JWD9"/>
<dbReference type="EMBL" id="WHVB01000033">
    <property type="protein sequence ID" value="KAF8468096.1"/>
    <property type="molecule type" value="Genomic_DNA"/>
</dbReference>
<evidence type="ECO:0000256" key="2">
    <source>
        <dbReference type="ARBA" id="ARBA00022827"/>
    </source>
</evidence>
<name>A0A9P5JWD9_9AGAM</name>
<gene>
    <name evidence="5" type="ORF">DFH94DRAFT_286256</name>
</gene>
<dbReference type="SUPFAM" id="SSF51905">
    <property type="entry name" value="FAD/NAD(P)-binding domain"/>
    <property type="match status" value="1"/>
</dbReference>
<dbReference type="GO" id="GO:0071949">
    <property type="term" value="F:FAD binding"/>
    <property type="evidence" value="ECO:0007669"/>
    <property type="project" value="InterPro"/>
</dbReference>
<dbReference type="InterPro" id="IPR051104">
    <property type="entry name" value="FAD_monoxygenase"/>
</dbReference>
<dbReference type="Gene3D" id="3.50.50.60">
    <property type="entry name" value="FAD/NAD(P)-binding domain"/>
    <property type="match status" value="1"/>
</dbReference>
<evidence type="ECO:0000313" key="5">
    <source>
        <dbReference type="EMBL" id="KAF8468096.1"/>
    </source>
</evidence>
<dbReference type="InterPro" id="IPR036188">
    <property type="entry name" value="FAD/NAD-bd_sf"/>
</dbReference>
<feature type="domain" description="FAD-binding" evidence="4">
    <location>
        <begin position="8"/>
        <end position="178"/>
    </location>
</feature>
<dbReference type="OrthoDB" id="417877at2759"/>
<evidence type="ECO:0000313" key="6">
    <source>
        <dbReference type="Proteomes" id="UP000759537"/>
    </source>
</evidence>
<dbReference type="PANTHER" id="PTHR46720:SF3">
    <property type="entry name" value="FAD-BINDING DOMAIN-CONTAINING PROTEIN-RELATED"/>
    <property type="match status" value="1"/>
</dbReference>
<dbReference type="InterPro" id="IPR002938">
    <property type="entry name" value="FAD-bd"/>
</dbReference>
<reference evidence="5" key="1">
    <citation type="submission" date="2019-10" db="EMBL/GenBank/DDBJ databases">
        <authorList>
            <consortium name="DOE Joint Genome Institute"/>
            <person name="Kuo A."/>
            <person name="Miyauchi S."/>
            <person name="Kiss E."/>
            <person name="Drula E."/>
            <person name="Kohler A."/>
            <person name="Sanchez-Garcia M."/>
            <person name="Andreopoulos B."/>
            <person name="Barry K.W."/>
            <person name="Bonito G."/>
            <person name="Buee M."/>
            <person name="Carver A."/>
            <person name="Chen C."/>
            <person name="Cichocki N."/>
            <person name="Clum A."/>
            <person name="Culley D."/>
            <person name="Crous P.W."/>
            <person name="Fauchery L."/>
            <person name="Girlanda M."/>
            <person name="Hayes R."/>
            <person name="Keri Z."/>
            <person name="LaButti K."/>
            <person name="Lipzen A."/>
            <person name="Lombard V."/>
            <person name="Magnuson J."/>
            <person name="Maillard F."/>
            <person name="Morin E."/>
            <person name="Murat C."/>
            <person name="Nolan M."/>
            <person name="Ohm R."/>
            <person name="Pangilinan J."/>
            <person name="Pereira M."/>
            <person name="Perotto S."/>
            <person name="Peter M."/>
            <person name="Riley R."/>
            <person name="Sitrit Y."/>
            <person name="Stielow B."/>
            <person name="Szollosi G."/>
            <person name="Zifcakova L."/>
            <person name="Stursova M."/>
            <person name="Spatafora J.W."/>
            <person name="Tedersoo L."/>
            <person name="Vaario L.-M."/>
            <person name="Yamada A."/>
            <person name="Yan M."/>
            <person name="Wang P."/>
            <person name="Xu J."/>
            <person name="Bruns T."/>
            <person name="Baldrian P."/>
            <person name="Vilgalys R."/>
            <person name="Henrissat B."/>
            <person name="Grigoriev I.V."/>
            <person name="Hibbett D."/>
            <person name="Nagy L.G."/>
            <person name="Martin F.M."/>
        </authorList>
    </citation>
    <scope>NUCLEOTIDE SEQUENCE</scope>
    <source>
        <strain evidence="5">Prilba</strain>
    </source>
</reference>
<dbReference type="PRINTS" id="PR00420">
    <property type="entry name" value="RNGMNOXGNASE"/>
</dbReference>
<feature type="domain" description="FAD-binding" evidence="4">
    <location>
        <begin position="318"/>
        <end position="387"/>
    </location>
</feature>